<evidence type="ECO:0000259" key="13">
    <source>
        <dbReference type="Pfam" id="PF02581"/>
    </source>
</evidence>
<dbReference type="GO" id="GO:0009229">
    <property type="term" value="P:thiamine diphosphate biosynthetic process"/>
    <property type="evidence" value="ECO:0007669"/>
    <property type="project" value="UniProtKB-UniRule"/>
</dbReference>
<dbReference type="InterPro" id="IPR034291">
    <property type="entry name" value="TMP_synthase"/>
</dbReference>
<feature type="binding site" evidence="10">
    <location>
        <position position="109"/>
    </location>
    <ligand>
        <name>4-amino-2-methyl-5-(diphosphooxymethyl)pyrimidine</name>
        <dbReference type="ChEBI" id="CHEBI:57841"/>
    </ligand>
</feature>
<evidence type="ECO:0000256" key="5">
    <source>
        <dbReference type="ARBA" id="ARBA00022842"/>
    </source>
</evidence>
<evidence type="ECO:0000256" key="3">
    <source>
        <dbReference type="ARBA" id="ARBA00022679"/>
    </source>
</evidence>
<dbReference type="PANTHER" id="PTHR20857">
    <property type="entry name" value="THIAMINE-PHOSPHATE PYROPHOSPHORYLASE"/>
    <property type="match status" value="1"/>
</dbReference>
<dbReference type="PANTHER" id="PTHR20857:SF23">
    <property type="entry name" value="THIAMINE BIOSYNTHETIC BIFUNCTIONAL ENZYME"/>
    <property type="match status" value="1"/>
</dbReference>
<dbReference type="InterPro" id="IPR013785">
    <property type="entry name" value="Aldolase_TIM"/>
</dbReference>
<dbReference type="UniPathway" id="UPA00060">
    <property type="reaction ID" value="UER00141"/>
</dbReference>
<dbReference type="AlphaFoldDB" id="A0A2S5RDD8"/>
<dbReference type="EMBL" id="PHHC01000065">
    <property type="protein sequence ID" value="PPE05359.1"/>
    <property type="molecule type" value="Genomic_DNA"/>
</dbReference>
<dbReference type="NCBIfam" id="TIGR00693">
    <property type="entry name" value="thiE"/>
    <property type="match status" value="1"/>
</dbReference>
<comment type="catalytic activity">
    <reaction evidence="7 10 11">
        <text>4-methyl-5-(2-phosphooxyethyl)-thiazole + 4-amino-2-methyl-5-(diphosphooxymethyl)pyrimidine + H(+) = thiamine phosphate + diphosphate</text>
        <dbReference type="Rhea" id="RHEA:22328"/>
        <dbReference type="ChEBI" id="CHEBI:15378"/>
        <dbReference type="ChEBI" id="CHEBI:33019"/>
        <dbReference type="ChEBI" id="CHEBI:37575"/>
        <dbReference type="ChEBI" id="CHEBI:57841"/>
        <dbReference type="ChEBI" id="CHEBI:58296"/>
        <dbReference type="EC" id="2.5.1.3"/>
    </reaction>
</comment>
<dbReference type="FunFam" id="3.20.20.70:FF:000096">
    <property type="entry name" value="Thiamine-phosphate synthase"/>
    <property type="match status" value="1"/>
</dbReference>
<name>A0A2S5RDD8_9PROT</name>
<dbReference type="OrthoDB" id="9810880at2"/>
<comment type="catalytic activity">
    <reaction evidence="8 10 11">
        <text>2-(2-carboxy-4-methylthiazol-5-yl)ethyl phosphate + 4-amino-2-methyl-5-(diphosphooxymethyl)pyrimidine + 2 H(+) = thiamine phosphate + CO2 + diphosphate</text>
        <dbReference type="Rhea" id="RHEA:47848"/>
        <dbReference type="ChEBI" id="CHEBI:15378"/>
        <dbReference type="ChEBI" id="CHEBI:16526"/>
        <dbReference type="ChEBI" id="CHEBI:33019"/>
        <dbReference type="ChEBI" id="CHEBI:37575"/>
        <dbReference type="ChEBI" id="CHEBI:57841"/>
        <dbReference type="ChEBI" id="CHEBI:62890"/>
        <dbReference type="EC" id="2.5.1.3"/>
    </reaction>
</comment>
<evidence type="ECO:0000256" key="12">
    <source>
        <dbReference type="RuleBase" id="RU004253"/>
    </source>
</evidence>
<feature type="binding site" evidence="10">
    <location>
        <position position="138"/>
    </location>
    <ligand>
        <name>4-amino-2-methyl-5-(diphosphooxymethyl)pyrimidine</name>
        <dbReference type="ChEBI" id="CHEBI:57841"/>
    </ligand>
</feature>
<dbReference type="SUPFAM" id="SSF51391">
    <property type="entry name" value="Thiamin phosphate synthase"/>
    <property type="match status" value="1"/>
</dbReference>
<proteinExistence type="inferred from homology"/>
<evidence type="ECO:0000256" key="11">
    <source>
        <dbReference type="RuleBase" id="RU003826"/>
    </source>
</evidence>
<evidence type="ECO:0000313" key="14">
    <source>
        <dbReference type="EMBL" id="PPE05359.1"/>
    </source>
</evidence>
<feature type="binding site" evidence="10">
    <location>
        <position position="71"/>
    </location>
    <ligand>
        <name>Mg(2+)</name>
        <dbReference type="ChEBI" id="CHEBI:18420"/>
    </ligand>
</feature>
<dbReference type="GO" id="GO:0005737">
    <property type="term" value="C:cytoplasm"/>
    <property type="evidence" value="ECO:0007669"/>
    <property type="project" value="TreeGrafter"/>
</dbReference>
<dbReference type="GO" id="GO:0009228">
    <property type="term" value="P:thiamine biosynthetic process"/>
    <property type="evidence" value="ECO:0007669"/>
    <property type="project" value="UniProtKB-KW"/>
</dbReference>
<comment type="caution">
    <text evidence="14">The sequence shown here is derived from an EMBL/GenBank/DDBJ whole genome shotgun (WGS) entry which is preliminary data.</text>
</comment>
<dbReference type="InterPro" id="IPR022998">
    <property type="entry name" value="ThiamineP_synth_TenI"/>
</dbReference>
<comment type="pathway">
    <text evidence="2 10 12">Cofactor biosynthesis; thiamine diphosphate biosynthesis; thiamine phosphate from 4-amino-2-methyl-5-diphosphomethylpyrimidine and 4-methyl-5-(2-phosphoethyl)-thiazole: step 1/1.</text>
</comment>
<keyword evidence="3 10" id="KW-0808">Transferase</keyword>
<reference evidence="14 15" key="1">
    <citation type="submission" date="2017-11" db="EMBL/GenBank/DDBJ databases">
        <title>Comparative genomic analysis of Holospora spp., intranuclear symbionts of paramecia.</title>
        <authorList>
            <person name="Garushyants S.K."/>
            <person name="Beliavskaya A."/>
            <person name="Malko D.B."/>
            <person name="Logacheva M.D."/>
            <person name="Rautian M.S."/>
            <person name="Gelfand M.S."/>
        </authorList>
    </citation>
    <scope>NUCLEOTIDE SEQUENCE [LARGE SCALE GENOMIC DNA]</scope>
    <source>
        <strain evidence="15">02AZ16</strain>
    </source>
</reference>
<evidence type="ECO:0000256" key="9">
    <source>
        <dbReference type="ARBA" id="ARBA00047883"/>
    </source>
</evidence>
<feature type="binding site" evidence="10">
    <location>
        <position position="70"/>
    </location>
    <ligand>
        <name>4-amino-2-methyl-5-(diphosphooxymethyl)pyrimidine</name>
        <dbReference type="ChEBI" id="CHEBI:57841"/>
    </ligand>
</feature>
<dbReference type="Proteomes" id="UP000239425">
    <property type="component" value="Unassembled WGS sequence"/>
</dbReference>
<evidence type="ECO:0000256" key="2">
    <source>
        <dbReference type="ARBA" id="ARBA00005165"/>
    </source>
</evidence>
<feature type="domain" description="Thiamine phosphate synthase/TenI" evidence="13">
    <location>
        <begin position="8"/>
        <end position="188"/>
    </location>
</feature>
<evidence type="ECO:0000256" key="10">
    <source>
        <dbReference type="HAMAP-Rule" id="MF_00097"/>
    </source>
</evidence>
<comment type="caution">
    <text evidence="10">Lacks conserved residue(s) required for the propagation of feature annotation.</text>
</comment>
<accession>A0A2S5RDD8</accession>
<feature type="binding site" evidence="10">
    <location>
        <position position="90"/>
    </location>
    <ligand>
        <name>Mg(2+)</name>
        <dbReference type="ChEBI" id="CHEBI:18420"/>
    </ligand>
</feature>
<dbReference type="CDD" id="cd00564">
    <property type="entry name" value="TMP_TenI"/>
    <property type="match status" value="1"/>
</dbReference>
<sequence length="213" mass="23190">MKENFLQLMLVTNKGNTPTVPYLEFIEACLKGGVTCVQLREKSLLHEDLLYFGSALKRLMDVYNVPLIVNDDIDLCIKLRAFGVHLGQADTEITKARSVLGSDKIIGLSVNTMVHIQNSLTLPIDYIGVGAIFPTNNKPNIETIWGLDGLNHAFLVSSRPIVAIGGIDESNAFSVINSGANGIAAIGAFHQAKDPFLTTKNLINIIKEGNNDR</sequence>
<dbReference type="GO" id="GO:0000287">
    <property type="term" value="F:magnesium ion binding"/>
    <property type="evidence" value="ECO:0007669"/>
    <property type="project" value="UniProtKB-UniRule"/>
</dbReference>
<feature type="binding site" evidence="10">
    <location>
        <begin position="38"/>
        <end position="42"/>
    </location>
    <ligand>
        <name>4-amino-2-methyl-5-(diphosphooxymethyl)pyrimidine</name>
        <dbReference type="ChEBI" id="CHEBI:57841"/>
    </ligand>
</feature>
<comment type="cofactor">
    <cofactor evidence="10">
        <name>Mg(2+)</name>
        <dbReference type="ChEBI" id="CHEBI:18420"/>
    </cofactor>
    <text evidence="10">Binds 1 Mg(2+) ion per subunit.</text>
</comment>
<dbReference type="EC" id="2.5.1.3" evidence="10"/>
<keyword evidence="6 10" id="KW-0784">Thiamine biosynthesis</keyword>
<evidence type="ECO:0000256" key="4">
    <source>
        <dbReference type="ARBA" id="ARBA00022723"/>
    </source>
</evidence>
<dbReference type="HAMAP" id="MF_00097">
    <property type="entry name" value="TMP_synthase"/>
    <property type="match status" value="1"/>
</dbReference>
<evidence type="ECO:0000256" key="6">
    <source>
        <dbReference type="ARBA" id="ARBA00022977"/>
    </source>
</evidence>
<dbReference type="Pfam" id="PF02581">
    <property type="entry name" value="TMP-TENI"/>
    <property type="match status" value="1"/>
</dbReference>
<dbReference type="RefSeq" id="WP_104206447.1">
    <property type="nucleotide sequence ID" value="NZ_PHHC01000065.1"/>
</dbReference>
<evidence type="ECO:0000256" key="8">
    <source>
        <dbReference type="ARBA" id="ARBA00047851"/>
    </source>
</evidence>
<dbReference type="Gene3D" id="3.20.20.70">
    <property type="entry name" value="Aldolase class I"/>
    <property type="match status" value="1"/>
</dbReference>
<gene>
    <name evidence="10" type="primary">thiE</name>
    <name evidence="14" type="ORF">HCUR_00318</name>
</gene>
<comment type="similarity">
    <text evidence="10 11">Belongs to the thiamine-phosphate synthase family.</text>
</comment>
<dbReference type="GO" id="GO:0004789">
    <property type="term" value="F:thiamine-phosphate diphosphorylase activity"/>
    <property type="evidence" value="ECO:0007669"/>
    <property type="project" value="UniProtKB-UniRule"/>
</dbReference>
<dbReference type="InterPro" id="IPR036206">
    <property type="entry name" value="ThiamineP_synth_sf"/>
</dbReference>
<comment type="function">
    <text evidence="1 10">Condenses 4-methyl-5-(beta-hydroxyethyl)thiazole monophosphate (THZ-P) and 2-methyl-4-amino-5-hydroxymethyl pyrimidine pyrophosphate (HMP-PP) to form thiamine monophosphate (TMP).</text>
</comment>
<evidence type="ECO:0000256" key="7">
    <source>
        <dbReference type="ARBA" id="ARBA00047334"/>
    </source>
</evidence>
<feature type="binding site" evidence="10">
    <location>
        <position position="166"/>
    </location>
    <ligand>
        <name>2-[(2R,5Z)-2-carboxy-4-methylthiazol-5(2H)-ylidene]ethyl phosphate</name>
        <dbReference type="ChEBI" id="CHEBI:62899"/>
    </ligand>
</feature>
<protein>
    <recommendedName>
        <fullName evidence="10">Thiamine-phosphate synthase</fullName>
        <shortName evidence="10">TP synthase</shortName>
        <shortName evidence="10">TPS</shortName>
        <ecNumber evidence="10">2.5.1.3</ecNumber>
    </recommendedName>
    <alternativeName>
        <fullName evidence="10">Thiamine-phosphate pyrophosphorylase</fullName>
        <shortName evidence="10">TMP pyrophosphorylase</shortName>
        <shortName evidence="10">TMP-PPase</shortName>
    </alternativeName>
</protein>
<keyword evidence="4 10" id="KW-0479">Metal-binding</keyword>
<comment type="catalytic activity">
    <reaction evidence="9 10 11">
        <text>2-[(2R,5Z)-2-carboxy-4-methylthiazol-5(2H)-ylidene]ethyl phosphate + 4-amino-2-methyl-5-(diphosphooxymethyl)pyrimidine + 2 H(+) = thiamine phosphate + CO2 + diphosphate</text>
        <dbReference type="Rhea" id="RHEA:47844"/>
        <dbReference type="ChEBI" id="CHEBI:15378"/>
        <dbReference type="ChEBI" id="CHEBI:16526"/>
        <dbReference type="ChEBI" id="CHEBI:33019"/>
        <dbReference type="ChEBI" id="CHEBI:37575"/>
        <dbReference type="ChEBI" id="CHEBI:57841"/>
        <dbReference type="ChEBI" id="CHEBI:62899"/>
        <dbReference type="EC" id="2.5.1.3"/>
    </reaction>
</comment>
<organism evidence="14 15">
    <name type="scientific">Holospora curviuscula</name>
    <dbReference type="NCBI Taxonomy" id="1082868"/>
    <lineage>
        <taxon>Bacteria</taxon>
        <taxon>Pseudomonadati</taxon>
        <taxon>Pseudomonadota</taxon>
        <taxon>Alphaproteobacteria</taxon>
        <taxon>Holosporales</taxon>
        <taxon>Holosporaceae</taxon>
        <taxon>Holospora</taxon>
    </lineage>
</organism>
<keyword evidence="5 10" id="KW-0460">Magnesium</keyword>
<keyword evidence="15" id="KW-1185">Reference proteome</keyword>
<evidence type="ECO:0000313" key="15">
    <source>
        <dbReference type="Proteomes" id="UP000239425"/>
    </source>
</evidence>
<evidence type="ECO:0000256" key="1">
    <source>
        <dbReference type="ARBA" id="ARBA00003814"/>
    </source>
</evidence>